<dbReference type="VEuPathDB" id="VectorBase:ADAC005351"/>
<protein>
    <submittedName>
        <fullName evidence="1 2">Uncharacterized protein</fullName>
    </submittedName>
</protein>
<dbReference type="EMBL" id="ADMH02001343">
    <property type="protein sequence ID" value="ETN62948.1"/>
    <property type="molecule type" value="Genomic_DNA"/>
</dbReference>
<evidence type="ECO:0000313" key="1">
    <source>
        <dbReference type="EMBL" id="ETN62948.1"/>
    </source>
</evidence>
<evidence type="ECO:0000313" key="2">
    <source>
        <dbReference type="EnsemblMetazoa" id="ADAC005351-PA"/>
    </source>
</evidence>
<reference evidence="2" key="4">
    <citation type="submission" date="2015-06" db="UniProtKB">
        <authorList>
            <consortium name="EnsemblMetazoa"/>
        </authorList>
    </citation>
    <scope>IDENTIFICATION</scope>
</reference>
<proteinExistence type="predicted"/>
<reference evidence="1" key="2">
    <citation type="submission" date="2010-05" db="EMBL/GenBank/DDBJ databases">
        <authorList>
            <person name="Almeida L.G."/>
            <person name="Nicolas M.F."/>
            <person name="Souza R.C."/>
            <person name="Vasconcelos A.T.R."/>
        </authorList>
    </citation>
    <scope>NUCLEOTIDE SEQUENCE</scope>
</reference>
<dbReference type="HOGENOM" id="CLU_2485163_0_0_1"/>
<evidence type="ECO:0000313" key="3">
    <source>
        <dbReference type="Proteomes" id="UP000000673"/>
    </source>
</evidence>
<organism evidence="1">
    <name type="scientific">Anopheles darlingi</name>
    <name type="common">Mosquito</name>
    <dbReference type="NCBI Taxonomy" id="43151"/>
    <lineage>
        <taxon>Eukaryota</taxon>
        <taxon>Metazoa</taxon>
        <taxon>Ecdysozoa</taxon>
        <taxon>Arthropoda</taxon>
        <taxon>Hexapoda</taxon>
        <taxon>Insecta</taxon>
        <taxon>Pterygota</taxon>
        <taxon>Neoptera</taxon>
        <taxon>Endopterygota</taxon>
        <taxon>Diptera</taxon>
        <taxon>Nematocera</taxon>
        <taxon>Culicoidea</taxon>
        <taxon>Culicidae</taxon>
        <taxon>Anophelinae</taxon>
        <taxon>Anopheles</taxon>
    </lineage>
</organism>
<gene>
    <name evidence="1" type="ORF">AND_005351</name>
</gene>
<dbReference type="EnsemblMetazoa" id="ADAC005351-RA">
    <property type="protein sequence ID" value="ADAC005351-PA"/>
    <property type="gene ID" value="ADAC005351"/>
</dbReference>
<reference evidence="1" key="3">
    <citation type="journal article" date="2013" name="Nucleic Acids Res.">
        <title>The genome of Anopheles darlingi, the main neotropical malaria vector.</title>
        <authorList>
            <person name="Marinotti O."/>
            <person name="Cerqueira G.C."/>
            <person name="de Almeida L.G."/>
            <person name="Ferro M.I."/>
            <person name="Loreto E.L."/>
            <person name="Zaha A."/>
            <person name="Teixeira S.M."/>
            <person name="Wespiser A.R."/>
            <person name="Almeida E Silva A."/>
            <person name="Schlindwein A.D."/>
            <person name="Pacheco A.C."/>
            <person name="Silva A.L."/>
            <person name="Graveley B.R."/>
            <person name="Walenz B.P."/>
            <person name="Lima Bde A."/>
            <person name="Ribeiro C.A."/>
            <person name="Nunes-Silva C.G."/>
            <person name="de Carvalho C.R."/>
            <person name="Soares C.M."/>
            <person name="de Menezes C.B."/>
            <person name="Matiolli C."/>
            <person name="Caffrey D."/>
            <person name="Araujo D.A."/>
            <person name="de Oliveira D.M."/>
            <person name="Golenbock D."/>
            <person name="Grisard E.C."/>
            <person name="Fantinatti-Garboggini F."/>
            <person name="de Carvalho F.M."/>
            <person name="Barcellos F.G."/>
            <person name="Prosdocimi F."/>
            <person name="May G."/>
            <person name="Azevedo Junior G.M."/>
            <person name="Guimaraes G.M."/>
            <person name="Goldman G.H."/>
            <person name="Padilha I.Q."/>
            <person name="Batista Jda S."/>
            <person name="Ferro J.A."/>
            <person name="Ribeiro J.M."/>
            <person name="Fietto J.L."/>
            <person name="Dabbas K.M."/>
            <person name="Cerdeira L."/>
            <person name="Agnez-Lima L.F."/>
            <person name="Brocchi M."/>
            <person name="de Carvalho M.O."/>
            <person name="Teixeira Mde M."/>
            <person name="Diniz Maia Mde M."/>
            <person name="Goldman M.H."/>
            <person name="Cruz Schneider M.P."/>
            <person name="Felipe M.S."/>
            <person name="Hungria M."/>
            <person name="Nicolas M.F."/>
            <person name="Pereira M."/>
            <person name="Montes M.A."/>
            <person name="Cantao M.E."/>
            <person name="Vincentz M."/>
            <person name="Rafael M.S."/>
            <person name="Silverman N."/>
            <person name="Stoco P.H."/>
            <person name="Souza R.C."/>
            <person name="Vicentini R."/>
            <person name="Gazzinelli R.T."/>
            <person name="Neves Rde O."/>
            <person name="Silva R."/>
            <person name="Astolfi-Filho S."/>
            <person name="Maciel T.E."/>
            <person name="Urmenyi T.P."/>
            <person name="Tadei W.P."/>
            <person name="Camargo E.P."/>
            <person name="de Vasconcelos A.T."/>
        </authorList>
    </citation>
    <scope>NUCLEOTIDE SEQUENCE</scope>
</reference>
<accession>W5JI37</accession>
<reference evidence="1 3" key="1">
    <citation type="journal article" date="2010" name="BMC Genomics">
        <title>Combination of measures distinguishes pre-miRNAs from other stem-loops in the genome of the newly sequenced Anopheles darlingi.</title>
        <authorList>
            <person name="Mendes N.D."/>
            <person name="Freitas A.T."/>
            <person name="Vasconcelos A.T."/>
            <person name="Sagot M.F."/>
        </authorList>
    </citation>
    <scope>NUCLEOTIDE SEQUENCE</scope>
</reference>
<sequence>MYQKKLNKNTLWNSTYMLSYTGINPMAACPVPKKTEPYIPEHRQRYLDHMAIRPILEHRPFVRPDPYDPSLTAPEKTGFCSCCCMPC</sequence>
<dbReference type="AlphaFoldDB" id="W5JI37"/>
<keyword evidence="3" id="KW-1185">Reference proteome</keyword>
<name>W5JI37_ANODA</name>
<dbReference type="Proteomes" id="UP000000673">
    <property type="component" value="Unassembled WGS sequence"/>
</dbReference>